<accession>A0A2Z6N068</accession>
<dbReference type="Proteomes" id="UP000242715">
    <property type="component" value="Unassembled WGS sequence"/>
</dbReference>
<protein>
    <submittedName>
        <fullName evidence="1">Uncharacterized protein</fullName>
    </submittedName>
</protein>
<proteinExistence type="predicted"/>
<gene>
    <name evidence="1" type="ORF">TSUD_145830</name>
</gene>
<reference evidence="2" key="1">
    <citation type="journal article" date="2017" name="Front. Plant Sci.">
        <title>Climate Clever Clovers: New Paradigm to Reduce the Environmental Footprint of Ruminants by Breeding Low Methanogenic Forages Utilizing Haplotype Variation.</title>
        <authorList>
            <person name="Kaur P."/>
            <person name="Appels R."/>
            <person name="Bayer P.E."/>
            <person name="Keeble-Gagnere G."/>
            <person name="Wang J."/>
            <person name="Hirakawa H."/>
            <person name="Shirasawa K."/>
            <person name="Vercoe P."/>
            <person name="Stefanova K."/>
            <person name="Durmic Z."/>
            <person name="Nichols P."/>
            <person name="Revell C."/>
            <person name="Isobe S.N."/>
            <person name="Edwards D."/>
            <person name="Erskine W."/>
        </authorList>
    </citation>
    <scope>NUCLEOTIDE SEQUENCE [LARGE SCALE GENOMIC DNA]</scope>
    <source>
        <strain evidence="2">cv. Daliak</strain>
    </source>
</reference>
<name>A0A2Z6N068_TRISU</name>
<evidence type="ECO:0000313" key="2">
    <source>
        <dbReference type="Proteomes" id="UP000242715"/>
    </source>
</evidence>
<dbReference type="AlphaFoldDB" id="A0A2Z6N068"/>
<dbReference type="EMBL" id="DF973707">
    <property type="protein sequence ID" value="GAU38228.1"/>
    <property type="molecule type" value="Genomic_DNA"/>
</dbReference>
<organism evidence="1 2">
    <name type="scientific">Trifolium subterraneum</name>
    <name type="common">Subterranean clover</name>
    <dbReference type="NCBI Taxonomy" id="3900"/>
    <lineage>
        <taxon>Eukaryota</taxon>
        <taxon>Viridiplantae</taxon>
        <taxon>Streptophyta</taxon>
        <taxon>Embryophyta</taxon>
        <taxon>Tracheophyta</taxon>
        <taxon>Spermatophyta</taxon>
        <taxon>Magnoliopsida</taxon>
        <taxon>eudicotyledons</taxon>
        <taxon>Gunneridae</taxon>
        <taxon>Pentapetalae</taxon>
        <taxon>rosids</taxon>
        <taxon>fabids</taxon>
        <taxon>Fabales</taxon>
        <taxon>Fabaceae</taxon>
        <taxon>Papilionoideae</taxon>
        <taxon>50 kb inversion clade</taxon>
        <taxon>NPAAA clade</taxon>
        <taxon>Hologalegina</taxon>
        <taxon>IRL clade</taxon>
        <taxon>Trifolieae</taxon>
        <taxon>Trifolium</taxon>
    </lineage>
</organism>
<sequence length="119" mass="12971">MNEINKIIEIKVATLLLVNQAPATLGFFEVGVNLVLFLTRVLGQYNAEAANNDFYNLLVDAGSDLMTIAASKLGLLKEISMKPVLQVSYIHQIRSSTPGGEDDIDTLLNGVIKNLKIIL</sequence>
<evidence type="ECO:0000313" key="1">
    <source>
        <dbReference type="EMBL" id="GAU38228.1"/>
    </source>
</evidence>
<dbReference type="OrthoDB" id="443318at2759"/>
<keyword evidence="2" id="KW-1185">Reference proteome</keyword>